<proteinExistence type="predicted"/>
<protein>
    <submittedName>
        <fullName evidence="1">Uncharacterized protein</fullName>
    </submittedName>
</protein>
<organism evidence="1 2">
    <name type="scientific">Dallia pectoralis</name>
    <name type="common">Alaska blackfish</name>
    <dbReference type="NCBI Taxonomy" id="75939"/>
    <lineage>
        <taxon>Eukaryota</taxon>
        <taxon>Metazoa</taxon>
        <taxon>Chordata</taxon>
        <taxon>Craniata</taxon>
        <taxon>Vertebrata</taxon>
        <taxon>Euteleostomi</taxon>
        <taxon>Actinopterygii</taxon>
        <taxon>Neopterygii</taxon>
        <taxon>Teleostei</taxon>
        <taxon>Protacanthopterygii</taxon>
        <taxon>Esociformes</taxon>
        <taxon>Umbridae</taxon>
        <taxon>Dallia</taxon>
    </lineage>
</organism>
<reference evidence="1" key="1">
    <citation type="submission" date="2021-05" db="EMBL/GenBank/DDBJ databases">
        <authorList>
            <person name="Pan Q."/>
            <person name="Jouanno E."/>
            <person name="Zahm M."/>
            <person name="Klopp C."/>
            <person name="Cabau C."/>
            <person name="Louis A."/>
            <person name="Berthelot C."/>
            <person name="Parey E."/>
            <person name="Roest Crollius H."/>
            <person name="Montfort J."/>
            <person name="Robinson-Rechavi M."/>
            <person name="Bouchez O."/>
            <person name="Lampietro C."/>
            <person name="Lopez Roques C."/>
            <person name="Donnadieu C."/>
            <person name="Postlethwait J."/>
            <person name="Bobe J."/>
            <person name="Dillon D."/>
            <person name="Chandos A."/>
            <person name="von Hippel F."/>
            <person name="Guiguen Y."/>
        </authorList>
    </citation>
    <scope>NUCLEOTIDE SEQUENCE</scope>
    <source>
        <strain evidence="1">YG-Jan2019</strain>
    </source>
</reference>
<dbReference type="Proteomes" id="UP001157502">
    <property type="component" value="Chromosome 21"/>
</dbReference>
<gene>
    <name evidence="1" type="ORF">DPEC_G00241500</name>
</gene>
<dbReference type="EMBL" id="CM055748">
    <property type="protein sequence ID" value="KAJ7995142.1"/>
    <property type="molecule type" value="Genomic_DNA"/>
</dbReference>
<name>A0ACC2FUZ5_DALPE</name>
<evidence type="ECO:0000313" key="1">
    <source>
        <dbReference type="EMBL" id="KAJ7995142.1"/>
    </source>
</evidence>
<keyword evidence="2" id="KW-1185">Reference proteome</keyword>
<accession>A0ACC2FUZ5</accession>
<sequence>MAALALLEDIFNGQIRRERVFRDHSDFLAHDDDWLISRFRFPRAILLELCAELGPNLERQTVRSHALPVPLQVLTTLGFLATGSFQRELADRSGISQSGLSRAMPPVWDGIIRLSTRYITFPYDAGDQPNIKAQFAAIAGFPNVIGAIDCTHIAIKAPPEEEFAYVNRKHFHSINVQTICDAQMRLTNIVARWPGSTHDSYILTNSMVGMRLQAGRVRDGWLLGDSGYPLKTWLLSPLNNPQTDRERRYNDAHSRTRSVVERAIGQLKCRWRCLDRTGGMLLYRPDKVCRIILACGVLHNVAHRHGIPLGENSMRQDAARWTGFSTGGNIRDTGDAGLNGLWLLGWCGL</sequence>
<evidence type="ECO:0000313" key="2">
    <source>
        <dbReference type="Proteomes" id="UP001157502"/>
    </source>
</evidence>
<comment type="caution">
    <text evidence="1">The sequence shown here is derived from an EMBL/GenBank/DDBJ whole genome shotgun (WGS) entry which is preliminary data.</text>
</comment>